<evidence type="ECO:0000313" key="4">
    <source>
        <dbReference type="Proteomes" id="UP000243799"/>
    </source>
</evidence>
<keyword evidence="2" id="KW-0472">Membrane</keyword>
<name>A0A1I1CBT7_9PSEU</name>
<keyword evidence="2" id="KW-1133">Transmembrane helix</keyword>
<feature type="compositionally biased region" description="Polar residues" evidence="1">
    <location>
        <begin position="77"/>
        <end position="95"/>
    </location>
</feature>
<dbReference type="STRING" id="490629.SAMN05216266_12478"/>
<sequence length="95" mass="9674">MARATTPGTARGLRGTRAAGVLPLIAGVTSALALTGAAFYTVEYAGCGDSGQYIRHDSHIELVGSCVDGAKLPAVDPTQNQRGPADNAGTSNYRP</sequence>
<dbReference type="AlphaFoldDB" id="A0A1I1CBT7"/>
<dbReference type="Proteomes" id="UP000243799">
    <property type="component" value="Unassembled WGS sequence"/>
</dbReference>
<keyword evidence="2" id="KW-0812">Transmembrane</keyword>
<dbReference type="RefSeq" id="WP_091677966.1">
    <property type="nucleotide sequence ID" value="NZ_FOKG01000024.1"/>
</dbReference>
<organism evidence="3 4">
    <name type="scientific">Amycolatopsis marina</name>
    <dbReference type="NCBI Taxonomy" id="490629"/>
    <lineage>
        <taxon>Bacteria</taxon>
        <taxon>Bacillati</taxon>
        <taxon>Actinomycetota</taxon>
        <taxon>Actinomycetes</taxon>
        <taxon>Pseudonocardiales</taxon>
        <taxon>Pseudonocardiaceae</taxon>
        <taxon>Amycolatopsis</taxon>
    </lineage>
</organism>
<accession>A0A1I1CBT7</accession>
<dbReference type="OrthoDB" id="3696488at2"/>
<feature type="region of interest" description="Disordered" evidence="1">
    <location>
        <begin position="71"/>
        <end position="95"/>
    </location>
</feature>
<proteinExistence type="predicted"/>
<reference evidence="4" key="1">
    <citation type="submission" date="2016-10" db="EMBL/GenBank/DDBJ databases">
        <authorList>
            <person name="Varghese N."/>
            <person name="Submissions S."/>
        </authorList>
    </citation>
    <scope>NUCLEOTIDE SEQUENCE [LARGE SCALE GENOMIC DNA]</scope>
    <source>
        <strain evidence="4">CGMCC 4.3568</strain>
    </source>
</reference>
<protein>
    <submittedName>
        <fullName evidence="3">Uncharacterized protein</fullName>
    </submittedName>
</protein>
<keyword evidence="4" id="KW-1185">Reference proteome</keyword>
<evidence type="ECO:0000313" key="3">
    <source>
        <dbReference type="EMBL" id="SFB59857.1"/>
    </source>
</evidence>
<evidence type="ECO:0000256" key="1">
    <source>
        <dbReference type="SAM" id="MobiDB-lite"/>
    </source>
</evidence>
<evidence type="ECO:0000256" key="2">
    <source>
        <dbReference type="SAM" id="Phobius"/>
    </source>
</evidence>
<dbReference type="EMBL" id="FOKG01000024">
    <property type="protein sequence ID" value="SFB59857.1"/>
    <property type="molecule type" value="Genomic_DNA"/>
</dbReference>
<feature type="transmembrane region" description="Helical" evidence="2">
    <location>
        <begin position="21"/>
        <end position="42"/>
    </location>
</feature>
<gene>
    <name evidence="3" type="ORF">SAMN05216266_12478</name>
</gene>